<dbReference type="Proteomes" id="UP000314983">
    <property type="component" value="Chromosome 22"/>
</dbReference>
<organism evidence="1 2">
    <name type="scientific">Electrophorus electricus</name>
    <name type="common">Electric eel</name>
    <name type="synonym">Gymnotus electricus</name>
    <dbReference type="NCBI Taxonomy" id="8005"/>
    <lineage>
        <taxon>Eukaryota</taxon>
        <taxon>Metazoa</taxon>
        <taxon>Chordata</taxon>
        <taxon>Craniata</taxon>
        <taxon>Vertebrata</taxon>
        <taxon>Euteleostomi</taxon>
        <taxon>Actinopterygii</taxon>
        <taxon>Neopterygii</taxon>
        <taxon>Teleostei</taxon>
        <taxon>Ostariophysi</taxon>
        <taxon>Gymnotiformes</taxon>
        <taxon>Gymnotoidei</taxon>
        <taxon>Gymnotidae</taxon>
        <taxon>Electrophorus</taxon>
    </lineage>
</organism>
<reference evidence="1 2" key="1">
    <citation type="submission" date="2020-05" db="EMBL/GenBank/DDBJ databases">
        <title>Electrophorus electricus (electric eel) genome, fEleEle1, primary haplotype.</title>
        <authorList>
            <person name="Myers G."/>
            <person name="Meyer A."/>
            <person name="Fedrigo O."/>
            <person name="Formenti G."/>
            <person name="Rhie A."/>
            <person name="Tracey A."/>
            <person name="Sims Y."/>
            <person name="Jarvis E.D."/>
        </authorList>
    </citation>
    <scope>NUCLEOTIDE SEQUENCE [LARGE SCALE GENOMIC DNA]</scope>
</reference>
<reference evidence="1" key="2">
    <citation type="submission" date="2025-08" db="UniProtKB">
        <authorList>
            <consortium name="Ensembl"/>
        </authorList>
    </citation>
    <scope>IDENTIFICATION</scope>
</reference>
<evidence type="ECO:0000313" key="2">
    <source>
        <dbReference type="Proteomes" id="UP000314983"/>
    </source>
</evidence>
<reference evidence="1" key="3">
    <citation type="submission" date="2025-09" db="UniProtKB">
        <authorList>
            <consortium name="Ensembl"/>
        </authorList>
    </citation>
    <scope>IDENTIFICATION</scope>
</reference>
<protein>
    <submittedName>
        <fullName evidence="1">Uncharacterized protein</fullName>
    </submittedName>
</protein>
<sequence>MTVIQPMLTPMLTVTQSVLTVTQPMLTVTQFVLTVTQNVIPWGSPEFFLCHIFSSQSRTRCLVMGTSLRSAIPAPAGL</sequence>
<accession>A0AAY5F4M9</accession>
<proteinExistence type="predicted"/>
<dbReference type="Ensembl" id="ENSEEET00000061443.1">
    <property type="protein sequence ID" value="ENSEEEP00000064016.1"/>
    <property type="gene ID" value="ENSEEEG00000027397.1"/>
</dbReference>
<keyword evidence="2" id="KW-1185">Reference proteome</keyword>
<name>A0AAY5F4M9_ELEEL</name>
<evidence type="ECO:0000313" key="1">
    <source>
        <dbReference type="Ensembl" id="ENSEEEP00000064016.1"/>
    </source>
</evidence>
<dbReference type="AlphaFoldDB" id="A0AAY5F4M9"/>